<comment type="caution">
    <text evidence="3">The sequence shown here is derived from an EMBL/GenBank/DDBJ whole genome shotgun (WGS) entry which is preliminary data.</text>
</comment>
<keyword evidence="1" id="KW-1133">Transmembrane helix</keyword>
<dbReference type="AlphaFoldDB" id="A0A2W2BED6"/>
<name>A0A2W2BED6_9BACT</name>
<gene>
    <name evidence="3" type="ORF">DN068_03365</name>
</gene>
<dbReference type="OrthoDB" id="678489at2"/>
<reference evidence="3 4" key="1">
    <citation type="submission" date="2018-06" db="EMBL/GenBank/DDBJ databases">
        <title>Mucibacter soli gen. nov., sp. nov., a new member of the family Chitinophagaceae producing mucin.</title>
        <authorList>
            <person name="Kim M.-K."/>
            <person name="Park S."/>
            <person name="Kim T.-S."/>
            <person name="Joung Y."/>
            <person name="Han J.-H."/>
            <person name="Kim S.B."/>
        </authorList>
    </citation>
    <scope>NUCLEOTIDE SEQUENCE [LARGE SCALE GENOMIC DNA]</scope>
    <source>
        <strain evidence="3 4">R1-15</strain>
    </source>
</reference>
<feature type="transmembrane region" description="Helical" evidence="1">
    <location>
        <begin position="54"/>
        <end position="73"/>
    </location>
</feature>
<feature type="transmembrane region" description="Helical" evidence="1">
    <location>
        <begin position="6"/>
        <end position="26"/>
    </location>
</feature>
<keyword evidence="1" id="KW-0472">Membrane</keyword>
<sequence length="134" mass="14666">MLATEAMIPIAVSFAICATIFGIYYFRTKENLSLIEHGFNPKERKQRPSAYVSLKYGLLLAGAGMGLLAAYILDVIIMKHGVHVAHEVVGGSTVSDMVDDREPVLYFAMIAIGGGLGLIISYAKEKKDFKLLDR</sequence>
<keyword evidence="1" id="KW-0812">Transmembrane</keyword>
<keyword evidence="4" id="KW-1185">Reference proteome</keyword>
<dbReference type="InterPro" id="IPR046216">
    <property type="entry name" value="DUF6249"/>
</dbReference>
<dbReference type="Pfam" id="PF19762">
    <property type="entry name" value="DUF6249"/>
    <property type="match status" value="1"/>
</dbReference>
<dbReference type="EMBL" id="QKTW01000003">
    <property type="protein sequence ID" value="PZF74629.1"/>
    <property type="molecule type" value="Genomic_DNA"/>
</dbReference>
<dbReference type="Proteomes" id="UP000248745">
    <property type="component" value="Unassembled WGS sequence"/>
</dbReference>
<dbReference type="RefSeq" id="WP_110997469.1">
    <property type="nucleotide sequence ID" value="NZ_QKTW01000003.1"/>
</dbReference>
<evidence type="ECO:0000313" key="3">
    <source>
        <dbReference type="EMBL" id="PZF74629.1"/>
    </source>
</evidence>
<proteinExistence type="predicted"/>
<organism evidence="3 4">
    <name type="scientific">Taibaiella soli</name>
    <dbReference type="NCBI Taxonomy" id="1649169"/>
    <lineage>
        <taxon>Bacteria</taxon>
        <taxon>Pseudomonadati</taxon>
        <taxon>Bacteroidota</taxon>
        <taxon>Chitinophagia</taxon>
        <taxon>Chitinophagales</taxon>
        <taxon>Chitinophagaceae</taxon>
        <taxon>Taibaiella</taxon>
    </lineage>
</organism>
<evidence type="ECO:0000313" key="4">
    <source>
        <dbReference type="Proteomes" id="UP000248745"/>
    </source>
</evidence>
<feature type="domain" description="DUF6249" evidence="2">
    <location>
        <begin position="11"/>
        <end position="125"/>
    </location>
</feature>
<evidence type="ECO:0000256" key="1">
    <source>
        <dbReference type="SAM" id="Phobius"/>
    </source>
</evidence>
<evidence type="ECO:0000259" key="2">
    <source>
        <dbReference type="Pfam" id="PF19762"/>
    </source>
</evidence>
<protein>
    <recommendedName>
        <fullName evidence="2">DUF6249 domain-containing protein</fullName>
    </recommendedName>
</protein>
<feature type="transmembrane region" description="Helical" evidence="1">
    <location>
        <begin position="104"/>
        <end position="123"/>
    </location>
</feature>
<accession>A0A2W2BED6</accession>